<evidence type="ECO:0000256" key="11">
    <source>
        <dbReference type="SAM" id="MobiDB-lite"/>
    </source>
</evidence>
<dbReference type="GeneID" id="82186865"/>
<dbReference type="GO" id="GO:0030527">
    <property type="term" value="F:structural constituent of chromatin"/>
    <property type="evidence" value="ECO:0007669"/>
    <property type="project" value="InterPro"/>
</dbReference>
<dbReference type="EMBL" id="CP015401">
    <property type="protein sequence ID" value="ANU57331.1"/>
    <property type="molecule type" value="Genomic_DNA"/>
</dbReference>
<dbReference type="GO" id="GO:0006260">
    <property type="term" value="P:DNA replication"/>
    <property type="evidence" value="ECO:0007669"/>
    <property type="project" value="UniProtKB-KW"/>
</dbReference>
<evidence type="ECO:0000256" key="2">
    <source>
        <dbReference type="ARBA" id="ARBA00010529"/>
    </source>
</evidence>
<evidence type="ECO:0000313" key="16">
    <source>
        <dbReference type="Proteomes" id="UP000309566"/>
    </source>
</evidence>
<dbReference type="Pfam" id="PF18291">
    <property type="entry name" value="HU-HIG"/>
    <property type="match status" value="1"/>
</dbReference>
<feature type="domain" description="HU" evidence="12">
    <location>
        <begin position="1"/>
        <end position="122"/>
    </location>
</feature>
<protein>
    <recommendedName>
        <fullName evidence="4">Viral histone-like protein</fullName>
    </recommendedName>
    <alternativeName>
        <fullName evidence="9">DNA-binding protein pA104R</fullName>
    </alternativeName>
    <alternativeName>
        <fullName evidence="8">pA104R</fullName>
    </alternativeName>
</protein>
<feature type="compositionally biased region" description="Basic and acidic residues" evidence="11">
    <location>
        <begin position="133"/>
        <end position="142"/>
    </location>
</feature>
<reference evidence="14 16" key="3">
    <citation type="submission" date="2019-04" db="EMBL/GenBank/DDBJ databases">
        <title>Microbes associate with the intestines of laboratory mice.</title>
        <authorList>
            <person name="Navarre W."/>
            <person name="Wong E."/>
            <person name="Huang K."/>
            <person name="Tropini C."/>
            <person name="Ng K."/>
            <person name="Yu B."/>
        </authorList>
    </citation>
    <scope>NUCLEOTIDE SEQUENCE [LARGE SCALE GENOMIC DNA]</scope>
    <source>
        <strain evidence="14 16">NM63_1-25</strain>
    </source>
</reference>
<evidence type="ECO:0000259" key="12">
    <source>
        <dbReference type="Pfam" id="PF18291"/>
    </source>
</evidence>
<comment type="function">
    <text evidence="10">DNA-binding protein that plays a critical role in nucleoid compaction, genome replication and DNA replication and transcription. Binds to both ssDNA and dsDNA with a binding site covering about 15 nucleotides. Displays DNA-supercoiling activity only when associated with the viral DNA topoisomerase 2.</text>
</comment>
<dbReference type="RefSeq" id="WP_065538413.1">
    <property type="nucleotide sequence ID" value="NZ_CAPDLJ010000011.1"/>
</dbReference>
<evidence type="ECO:0000256" key="8">
    <source>
        <dbReference type="ARBA" id="ARBA00033120"/>
    </source>
</evidence>
<dbReference type="SUPFAM" id="SSF47729">
    <property type="entry name" value="IHF-like DNA-binding proteins"/>
    <property type="match status" value="1"/>
</dbReference>
<evidence type="ECO:0000256" key="4">
    <source>
        <dbReference type="ARBA" id="ARBA00016145"/>
    </source>
</evidence>
<dbReference type="PANTHER" id="PTHR33175:SF13">
    <property type="entry name" value="HISTONE-LIKE PROTEIN"/>
    <property type="match status" value="1"/>
</dbReference>
<dbReference type="Proteomes" id="UP000309566">
    <property type="component" value="Unassembled WGS sequence"/>
</dbReference>
<dbReference type="OrthoDB" id="1081471at2"/>
<evidence type="ECO:0000256" key="3">
    <source>
        <dbReference type="ARBA" id="ARBA00011738"/>
    </source>
</evidence>
<keyword evidence="15" id="KW-1185">Reference proteome</keyword>
<dbReference type="InterPro" id="IPR000119">
    <property type="entry name" value="Hist_DNA-bd"/>
</dbReference>
<comment type="subunit">
    <text evidence="3">Homodimer.</text>
</comment>
<dbReference type="NCBIfam" id="TIGR01201">
    <property type="entry name" value="HU_rel"/>
    <property type="match status" value="1"/>
</dbReference>
<accession>A0A4S2DDF2</accession>
<gene>
    <name evidence="13" type="ORF">A4V03_06930</name>
    <name evidence="14" type="ORF">E5353_03935</name>
</gene>
<dbReference type="GO" id="GO:0003677">
    <property type="term" value="F:DNA binding"/>
    <property type="evidence" value="ECO:0007669"/>
    <property type="project" value="UniProtKB-KW"/>
</dbReference>
<dbReference type="Proteomes" id="UP000092631">
    <property type="component" value="Chromosome"/>
</dbReference>
<reference evidence="13" key="2">
    <citation type="submission" date="2017-04" db="EMBL/GenBank/DDBJ databases">
        <title>Complete Genome Sequences of Twelve Strains of a Stable Defined Moderately Diverse Mouse Microbiota 2 (sDMDMm2).</title>
        <authorList>
            <person name="Uchimura Y."/>
            <person name="Wyss M."/>
            <person name="Brugiroux S."/>
            <person name="Limenitakis J.P."/>
            <person name="Stecher B."/>
            <person name="McCoy K.D."/>
            <person name="Macpherson A.J."/>
        </authorList>
    </citation>
    <scope>NUCLEOTIDE SEQUENCE</scope>
    <source>
        <strain evidence="13">I48</strain>
    </source>
</reference>
<keyword evidence="5" id="KW-0235">DNA replication</keyword>
<comment type="subcellular location">
    <subcellularLocation>
        <location evidence="1">Virion</location>
    </subcellularLocation>
</comment>
<evidence type="ECO:0000313" key="13">
    <source>
        <dbReference type="EMBL" id="ANU57331.1"/>
    </source>
</evidence>
<evidence type="ECO:0000256" key="10">
    <source>
        <dbReference type="ARBA" id="ARBA00046140"/>
    </source>
</evidence>
<dbReference type="GO" id="GO:0005829">
    <property type="term" value="C:cytosol"/>
    <property type="evidence" value="ECO:0007669"/>
    <property type="project" value="TreeGrafter"/>
</dbReference>
<evidence type="ECO:0000256" key="7">
    <source>
        <dbReference type="ARBA" id="ARBA00023125"/>
    </source>
</evidence>
<feature type="compositionally biased region" description="Gly residues" evidence="11">
    <location>
        <begin position="153"/>
        <end position="164"/>
    </location>
</feature>
<dbReference type="AlphaFoldDB" id="A0A1C7H002"/>
<comment type="similarity">
    <text evidence="2">Belongs to the bacterial histone-like protein family.</text>
</comment>
<evidence type="ECO:0000256" key="6">
    <source>
        <dbReference type="ARBA" id="ARBA00022921"/>
    </source>
</evidence>
<feature type="compositionally biased region" description="Acidic residues" evidence="11">
    <location>
        <begin position="143"/>
        <end position="152"/>
    </location>
</feature>
<dbReference type="Gene3D" id="4.10.520.10">
    <property type="entry name" value="IHF-like DNA-binding proteins"/>
    <property type="match status" value="1"/>
</dbReference>
<reference evidence="15" key="1">
    <citation type="submission" date="2016-04" db="EMBL/GenBank/DDBJ databases">
        <title>Complete Genome Sequences of Twelve Strains of a Stable Defined Moderately Diverse Mouse Microbiota 2 (sDMDMm2).</title>
        <authorList>
            <person name="Uchimura Y."/>
            <person name="Wyss M."/>
            <person name="Brugiroux S."/>
            <person name="Limenitakis J.P."/>
            <person name="Stecher B."/>
            <person name="McCoy K.D."/>
            <person name="Macpherson A.J."/>
        </authorList>
    </citation>
    <scope>NUCLEOTIDE SEQUENCE [LARGE SCALE GENOMIC DNA]</scope>
    <source>
        <strain evidence="15">I48</strain>
    </source>
</reference>
<evidence type="ECO:0000256" key="9">
    <source>
        <dbReference type="ARBA" id="ARBA00033227"/>
    </source>
</evidence>
<evidence type="ECO:0000313" key="14">
    <source>
        <dbReference type="EMBL" id="TGY39947.1"/>
    </source>
</evidence>
<dbReference type="InterPro" id="IPR005902">
    <property type="entry name" value="HU_DNA-bd_put"/>
</dbReference>
<organism evidence="13 15">
    <name type="scientific">Bacteroides caecimuris</name>
    <dbReference type="NCBI Taxonomy" id="1796613"/>
    <lineage>
        <taxon>Bacteria</taxon>
        <taxon>Pseudomonadati</taxon>
        <taxon>Bacteroidota</taxon>
        <taxon>Bacteroidia</taxon>
        <taxon>Bacteroidales</taxon>
        <taxon>Bacteroidaceae</taxon>
        <taxon>Bacteroides</taxon>
    </lineage>
</organism>
<proteinExistence type="inferred from homology"/>
<dbReference type="PANTHER" id="PTHR33175">
    <property type="entry name" value="DNA-BINDING PROTEIN HU"/>
    <property type="match status" value="1"/>
</dbReference>
<dbReference type="InterPro" id="IPR041607">
    <property type="entry name" value="HU-HIG"/>
</dbReference>
<evidence type="ECO:0000313" key="15">
    <source>
        <dbReference type="Proteomes" id="UP000092631"/>
    </source>
</evidence>
<keyword evidence="7 13" id="KW-0238">DNA-binding</keyword>
<dbReference type="KEGG" id="bcae:A4V03_06930"/>
<dbReference type="InterPro" id="IPR010992">
    <property type="entry name" value="IHF-like_DNA-bd_dom_sf"/>
</dbReference>
<feature type="region of interest" description="Disordered" evidence="11">
    <location>
        <begin position="133"/>
        <end position="171"/>
    </location>
</feature>
<evidence type="ECO:0000256" key="5">
    <source>
        <dbReference type="ARBA" id="ARBA00022705"/>
    </source>
</evidence>
<name>A0A1C7H002_9BACE</name>
<keyword evidence="6" id="KW-0426">Late protein</keyword>
<accession>A0A1C7H002</accession>
<sequence>MAIPFKRMGRKDPRKADGVVKYHPQLVTQGQSVDLYKLAHTMKEKSSLSLGDIQSVLTNFVEAMRAALFDGKSVNIHNFGVFSLSATTRGVDTKDECTMKNIKAVHINFRPSSSVRPNLTSTLAGEKIEFLDLDAPKKKKDEGEDPGDEGNGEDIGGGNGGGSGEAPDPAA</sequence>
<evidence type="ECO:0000256" key="1">
    <source>
        <dbReference type="ARBA" id="ARBA00004328"/>
    </source>
</evidence>
<dbReference type="EMBL" id="SRYX01000010">
    <property type="protein sequence ID" value="TGY39947.1"/>
    <property type="molecule type" value="Genomic_DNA"/>
</dbReference>